<keyword evidence="1" id="KW-0805">Transcription regulation</keyword>
<evidence type="ECO:0000313" key="5">
    <source>
        <dbReference type="EMBL" id="BBI60203.1"/>
    </source>
</evidence>
<name>A0A455U4Q5_9GAMM</name>
<protein>
    <recommendedName>
        <fullName evidence="4">HTH hxlR-type domain-containing protein</fullName>
    </recommendedName>
</protein>
<organism evidence="5 6">
    <name type="scientific">Vreelandella sulfidaeris</name>
    <dbReference type="NCBI Taxonomy" id="115553"/>
    <lineage>
        <taxon>Bacteria</taxon>
        <taxon>Pseudomonadati</taxon>
        <taxon>Pseudomonadota</taxon>
        <taxon>Gammaproteobacteria</taxon>
        <taxon>Oceanospirillales</taxon>
        <taxon>Halomonadaceae</taxon>
        <taxon>Vreelandella</taxon>
    </lineage>
</organism>
<sequence length="96" mass="10831">MEAFDSVLLNKGPTRYGELRRSVQGVSDKMLIQQLKELESDGIVQRTDYGEIPLRVDYSLTPFGASLVWAMEPLCGWGEAHEEDIAAAMDRRKTSR</sequence>
<dbReference type="PANTHER" id="PTHR33204">
    <property type="entry name" value="TRANSCRIPTIONAL REGULATOR, MARR FAMILY"/>
    <property type="match status" value="1"/>
</dbReference>
<dbReference type="Gene3D" id="1.10.10.10">
    <property type="entry name" value="Winged helix-like DNA-binding domain superfamily/Winged helix DNA-binding domain"/>
    <property type="match status" value="1"/>
</dbReference>
<dbReference type="InterPro" id="IPR036388">
    <property type="entry name" value="WH-like_DNA-bd_sf"/>
</dbReference>
<evidence type="ECO:0000313" key="6">
    <source>
        <dbReference type="Proteomes" id="UP000320231"/>
    </source>
</evidence>
<dbReference type="Proteomes" id="UP000320231">
    <property type="component" value="Chromosome"/>
</dbReference>
<evidence type="ECO:0000256" key="3">
    <source>
        <dbReference type="ARBA" id="ARBA00023163"/>
    </source>
</evidence>
<dbReference type="InterPro" id="IPR002577">
    <property type="entry name" value="HTH_HxlR"/>
</dbReference>
<dbReference type="PROSITE" id="PS51118">
    <property type="entry name" value="HTH_HXLR"/>
    <property type="match status" value="1"/>
</dbReference>
<dbReference type="KEGG" id="hsr:HSBAA_15090"/>
<dbReference type="InterPro" id="IPR036390">
    <property type="entry name" value="WH_DNA-bd_sf"/>
</dbReference>
<keyword evidence="3" id="KW-0804">Transcription</keyword>
<evidence type="ECO:0000256" key="2">
    <source>
        <dbReference type="ARBA" id="ARBA00023125"/>
    </source>
</evidence>
<dbReference type="SUPFAM" id="SSF46785">
    <property type="entry name" value="Winged helix' DNA-binding domain"/>
    <property type="match status" value="1"/>
</dbReference>
<dbReference type="AlphaFoldDB" id="A0A455U4Q5"/>
<dbReference type="GO" id="GO:0003677">
    <property type="term" value="F:DNA binding"/>
    <property type="evidence" value="ECO:0007669"/>
    <property type="project" value="UniProtKB-KW"/>
</dbReference>
<proteinExistence type="predicted"/>
<evidence type="ECO:0000259" key="4">
    <source>
        <dbReference type="PROSITE" id="PS51118"/>
    </source>
</evidence>
<gene>
    <name evidence="5" type="ORF">HSBAA_15090</name>
</gene>
<reference evidence="5 6" key="1">
    <citation type="journal article" date="2019" name="Microbiol. Resour. Announc.">
        <title>Complete Genome Sequence of Halomonas sulfidaeris Strain Esulfide1 Isolated from a Metal Sulfide Rock at a Depth of 2,200 Meters, Obtained Using Nanopore Sequencing.</title>
        <authorList>
            <person name="Saito M."/>
            <person name="Nishigata A."/>
            <person name="Galipon J."/>
            <person name="Arakawa K."/>
        </authorList>
    </citation>
    <scope>NUCLEOTIDE SEQUENCE [LARGE SCALE GENOMIC DNA]</scope>
    <source>
        <strain evidence="5 6">ATCC BAA-803</strain>
    </source>
</reference>
<feature type="domain" description="HTH hxlR-type" evidence="4">
    <location>
        <begin position="1"/>
        <end position="86"/>
    </location>
</feature>
<evidence type="ECO:0000256" key="1">
    <source>
        <dbReference type="ARBA" id="ARBA00023015"/>
    </source>
</evidence>
<keyword evidence="2" id="KW-0238">DNA-binding</keyword>
<accession>A0A455U4Q5</accession>
<dbReference type="PANTHER" id="PTHR33204:SF29">
    <property type="entry name" value="TRANSCRIPTIONAL REGULATOR"/>
    <property type="match status" value="1"/>
</dbReference>
<dbReference type="Pfam" id="PF01638">
    <property type="entry name" value="HxlR"/>
    <property type="match status" value="1"/>
</dbReference>
<dbReference type="EMBL" id="AP019514">
    <property type="protein sequence ID" value="BBI60203.1"/>
    <property type="molecule type" value="Genomic_DNA"/>
</dbReference>